<gene>
    <name evidence="1" type="ORF">CYMTET_13544</name>
</gene>
<proteinExistence type="predicted"/>
<dbReference type="EMBL" id="LGRX02005391">
    <property type="protein sequence ID" value="KAK3278526.1"/>
    <property type="molecule type" value="Genomic_DNA"/>
</dbReference>
<evidence type="ECO:0000313" key="1">
    <source>
        <dbReference type="EMBL" id="KAK3278526.1"/>
    </source>
</evidence>
<keyword evidence="2" id="KW-1185">Reference proteome</keyword>
<accession>A0AAE0GJD9</accession>
<evidence type="ECO:0000313" key="2">
    <source>
        <dbReference type="Proteomes" id="UP001190700"/>
    </source>
</evidence>
<reference evidence="1 2" key="1">
    <citation type="journal article" date="2015" name="Genome Biol. Evol.">
        <title>Comparative Genomics of a Bacterivorous Green Alga Reveals Evolutionary Causalities and Consequences of Phago-Mixotrophic Mode of Nutrition.</title>
        <authorList>
            <person name="Burns J.A."/>
            <person name="Paasch A."/>
            <person name="Narechania A."/>
            <person name="Kim E."/>
        </authorList>
    </citation>
    <scope>NUCLEOTIDE SEQUENCE [LARGE SCALE GENOMIC DNA]</scope>
    <source>
        <strain evidence="1 2">PLY_AMNH</strain>
    </source>
</reference>
<dbReference type="AlphaFoldDB" id="A0AAE0GJD9"/>
<comment type="caution">
    <text evidence="1">The sequence shown here is derived from an EMBL/GenBank/DDBJ whole genome shotgun (WGS) entry which is preliminary data.</text>
</comment>
<protein>
    <submittedName>
        <fullName evidence="1">Uncharacterized protein</fullName>
    </submittedName>
</protein>
<organism evidence="1 2">
    <name type="scientific">Cymbomonas tetramitiformis</name>
    <dbReference type="NCBI Taxonomy" id="36881"/>
    <lineage>
        <taxon>Eukaryota</taxon>
        <taxon>Viridiplantae</taxon>
        <taxon>Chlorophyta</taxon>
        <taxon>Pyramimonadophyceae</taxon>
        <taxon>Pyramimonadales</taxon>
        <taxon>Pyramimonadaceae</taxon>
        <taxon>Cymbomonas</taxon>
    </lineage>
</organism>
<dbReference type="Proteomes" id="UP001190700">
    <property type="component" value="Unassembled WGS sequence"/>
</dbReference>
<name>A0AAE0GJD9_9CHLO</name>
<sequence length="297" mass="31457">MGVSEGALNEVAADVIREMADVYALVADLILCAGSAVKTIESDNLEGSLRVLAAITVTAAAEGAAPAEAPRLEAFATDCRRQARRLAQQPLILPDALDYGALPAGGHAGMPGEALGEVQGLPLFFLQGGGLALVHAPGKAYLDIFVEMYLEASGMSQLPNAGLGCESVMEAAKLCAAMFVSAFGPSRPAEAQRTVLIVEGVANEYNTRRRRNARSAETLALPAQFAGGPRVLECLSLFELQLIVSHDWHVKRTHNPRESILFAHVLQQRSTVGAVTVMKMVALKVQPTSLSPLMLMT</sequence>